<dbReference type="CDD" id="cd00830">
    <property type="entry name" value="KAS_III"/>
    <property type="match status" value="1"/>
</dbReference>
<gene>
    <name evidence="11" type="ORF">METZ01_LOCUS37886</name>
</gene>
<evidence type="ECO:0000256" key="8">
    <source>
        <dbReference type="ARBA" id="ARBA00023160"/>
    </source>
</evidence>
<evidence type="ECO:0000259" key="10">
    <source>
        <dbReference type="Pfam" id="PF08545"/>
    </source>
</evidence>
<evidence type="ECO:0000256" key="2">
    <source>
        <dbReference type="ARBA" id="ARBA00008642"/>
    </source>
</evidence>
<evidence type="ECO:0000259" key="9">
    <source>
        <dbReference type="Pfam" id="PF08541"/>
    </source>
</evidence>
<dbReference type="NCBIfam" id="NF006829">
    <property type="entry name" value="PRK09352.1"/>
    <property type="match status" value="1"/>
</dbReference>
<reference evidence="11" key="1">
    <citation type="submission" date="2018-05" db="EMBL/GenBank/DDBJ databases">
        <authorList>
            <person name="Lanie J.A."/>
            <person name="Ng W.-L."/>
            <person name="Kazmierczak K.M."/>
            <person name="Andrzejewski T.M."/>
            <person name="Davidsen T.M."/>
            <person name="Wayne K.J."/>
            <person name="Tettelin H."/>
            <person name="Glass J.I."/>
            <person name="Rusch D."/>
            <person name="Podicherti R."/>
            <person name="Tsui H.-C.T."/>
            <person name="Winkler M.E."/>
        </authorList>
    </citation>
    <scope>NUCLEOTIDE SEQUENCE</scope>
</reference>
<dbReference type="EMBL" id="UINC01001617">
    <property type="protein sequence ID" value="SUZ85032.1"/>
    <property type="molecule type" value="Genomic_DNA"/>
</dbReference>
<keyword evidence="4" id="KW-0444">Lipid biosynthesis</keyword>
<dbReference type="InterPro" id="IPR013751">
    <property type="entry name" value="ACP_syn_III_N"/>
</dbReference>
<dbReference type="PANTHER" id="PTHR43091">
    <property type="entry name" value="3-OXOACYL-[ACYL-CARRIER-PROTEIN] SYNTHASE"/>
    <property type="match status" value="1"/>
</dbReference>
<accession>A0A381R001</accession>
<dbReference type="Pfam" id="PF08541">
    <property type="entry name" value="ACP_syn_III_C"/>
    <property type="match status" value="1"/>
</dbReference>
<keyword evidence="8" id="KW-0275">Fatty acid biosynthesis</keyword>
<feature type="domain" description="Beta-ketoacyl-[acyl-carrier-protein] synthase III N-terminal" evidence="10">
    <location>
        <begin position="90"/>
        <end position="167"/>
    </location>
</feature>
<name>A0A381R001_9ZZZZ</name>
<dbReference type="GO" id="GO:0033818">
    <property type="term" value="F:beta-ketoacyl-acyl-carrier-protein synthase III activity"/>
    <property type="evidence" value="ECO:0007669"/>
    <property type="project" value="UniProtKB-EC"/>
</dbReference>
<keyword evidence="5" id="KW-0808">Transferase</keyword>
<evidence type="ECO:0000313" key="11">
    <source>
        <dbReference type="EMBL" id="SUZ85032.1"/>
    </source>
</evidence>
<sequence length="305" mass="32837">MTNKDLEEIVDTSDDWIKSRTGVEKRHIASDDQSTSDLAYEAAKIAIRNSSTNLNEIDLIIVGTCTPDLVFPNTATLVQEKLGIGGCPAFSLETACSGFIYAAAVADKFIKVGEAKCALVIGADCLSRLLDWTDRSTCVLFGDGAGAVILKPSSESGIISCHLGSDGQYKDLLCYPIGPSKDLHKAGSSDAKLLMSGNEVFKVAVRTLGKLAEKTLRDNDIDQDKLDWLVPHQANMRIIKATAKRLKLPLSKVILTVQDHGNSSSASIPMALDVGIEDGRIQRGQLILMEGFGGGFTWGSILMRY</sequence>
<dbReference type="GO" id="GO:0004315">
    <property type="term" value="F:3-oxoacyl-[acyl-carrier-protein] synthase activity"/>
    <property type="evidence" value="ECO:0007669"/>
    <property type="project" value="InterPro"/>
</dbReference>
<comment type="similarity">
    <text evidence="2">Belongs to the thiolase-like superfamily. FabH family.</text>
</comment>
<dbReference type="InterPro" id="IPR016039">
    <property type="entry name" value="Thiolase-like"/>
</dbReference>
<evidence type="ECO:0000256" key="4">
    <source>
        <dbReference type="ARBA" id="ARBA00022516"/>
    </source>
</evidence>
<dbReference type="InterPro" id="IPR013747">
    <property type="entry name" value="ACP_syn_III_C"/>
</dbReference>
<organism evidence="11">
    <name type="scientific">marine metagenome</name>
    <dbReference type="NCBI Taxonomy" id="408172"/>
    <lineage>
        <taxon>unclassified sequences</taxon>
        <taxon>metagenomes</taxon>
        <taxon>ecological metagenomes</taxon>
    </lineage>
</organism>
<dbReference type="Pfam" id="PF08545">
    <property type="entry name" value="ACP_syn_III"/>
    <property type="match status" value="1"/>
</dbReference>
<keyword evidence="6" id="KW-0276">Fatty acid metabolism</keyword>
<dbReference type="EC" id="2.3.1.180" evidence="3"/>
<dbReference type="AlphaFoldDB" id="A0A381R001"/>
<dbReference type="NCBIfam" id="TIGR00747">
    <property type="entry name" value="fabH"/>
    <property type="match status" value="1"/>
</dbReference>
<evidence type="ECO:0000256" key="3">
    <source>
        <dbReference type="ARBA" id="ARBA00012333"/>
    </source>
</evidence>
<dbReference type="SUPFAM" id="SSF53901">
    <property type="entry name" value="Thiolase-like"/>
    <property type="match status" value="1"/>
</dbReference>
<comment type="pathway">
    <text evidence="1">Lipid metabolism; fatty acid biosynthesis.</text>
</comment>
<dbReference type="HAMAP" id="MF_01815">
    <property type="entry name" value="FabH"/>
    <property type="match status" value="1"/>
</dbReference>
<evidence type="ECO:0000256" key="1">
    <source>
        <dbReference type="ARBA" id="ARBA00005194"/>
    </source>
</evidence>
<evidence type="ECO:0000256" key="5">
    <source>
        <dbReference type="ARBA" id="ARBA00022679"/>
    </source>
</evidence>
<feature type="domain" description="Beta-ketoacyl-[acyl-carrier-protein] synthase III C-terminal" evidence="9">
    <location>
        <begin position="216"/>
        <end position="305"/>
    </location>
</feature>
<keyword evidence="7" id="KW-0443">Lipid metabolism</keyword>
<dbReference type="FunFam" id="3.40.47.10:FF:000004">
    <property type="entry name" value="3-oxoacyl-[acyl-carrier-protein] synthase 3"/>
    <property type="match status" value="1"/>
</dbReference>
<proteinExistence type="inferred from homology"/>
<protein>
    <recommendedName>
        <fullName evidence="3">beta-ketoacyl-[acyl-carrier-protein] synthase III</fullName>
        <ecNumber evidence="3">2.3.1.180</ecNumber>
    </recommendedName>
</protein>
<dbReference type="Gene3D" id="3.40.47.10">
    <property type="match status" value="1"/>
</dbReference>
<evidence type="ECO:0000256" key="6">
    <source>
        <dbReference type="ARBA" id="ARBA00022832"/>
    </source>
</evidence>
<dbReference type="GO" id="GO:0006633">
    <property type="term" value="P:fatty acid biosynthetic process"/>
    <property type="evidence" value="ECO:0007669"/>
    <property type="project" value="UniProtKB-KW"/>
</dbReference>
<evidence type="ECO:0000256" key="7">
    <source>
        <dbReference type="ARBA" id="ARBA00023098"/>
    </source>
</evidence>
<dbReference type="PANTHER" id="PTHR43091:SF1">
    <property type="entry name" value="BETA-KETOACYL-[ACYL-CARRIER-PROTEIN] SYNTHASE III, CHLOROPLASTIC"/>
    <property type="match status" value="1"/>
</dbReference>
<dbReference type="InterPro" id="IPR004655">
    <property type="entry name" value="FabH"/>
</dbReference>